<comment type="similarity">
    <text evidence="2 6">Belongs to the terpene synthase family.</text>
</comment>
<dbReference type="RefSeq" id="XP_041194671.1">
    <property type="nucleotide sequence ID" value="XM_041338204.1"/>
</dbReference>
<evidence type="ECO:0000313" key="8">
    <source>
        <dbReference type="Proteomes" id="UP000807769"/>
    </source>
</evidence>
<protein>
    <recommendedName>
        <fullName evidence="6">Terpene synthase</fullName>
        <ecNumber evidence="6">4.2.3.-</ecNumber>
    </recommendedName>
</protein>
<evidence type="ECO:0000256" key="6">
    <source>
        <dbReference type="RuleBase" id="RU366034"/>
    </source>
</evidence>
<evidence type="ECO:0000313" key="7">
    <source>
        <dbReference type="EMBL" id="KAG1818994.1"/>
    </source>
</evidence>
<dbReference type="PANTHER" id="PTHR35201:SF4">
    <property type="entry name" value="BETA-PINACENE SYNTHASE-RELATED"/>
    <property type="match status" value="1"/>
</dbReference>
<dbReference type="AlphaFoldDB" id="A0A9P7EE98"/>
<dbReference type="OrthoDB" id="2861623at2759"/>
<dbReference type="GO" id="GO:0010333">
    <property type="term" value="F:terpene synthase activity"/>
    <property type="evidence" value="ECO:0007669"/>
    <property type="project" value="InterPro"/>
</dbReference>
<dbReference type="GO" id="GO:0008299">
    <property type="term" value="P:isoprenoid biosynthetic process"/>
    <property type="evidence" value="ECO:0007669"/>
    <property type="project" value="UniProtKB-ARBA"/>
</dbReference>
<dbReference type="EC" id="4.2.3.-" evidence="6"/>
<keyword evidence="5 6" id="KW-0456">Lyase</keyword>
<keyword evidence="3 6" id="KW-0479">Metal-binding</keyword>
<dbReference type="SUPFAM" id="SSF48576">
    <property type="entry name" value="Terpenoid synthases"/>
    <property type="match status" value="1"/>
</dbReference>
<organism evidence="7 8">
    <name type="scientific">Suillus subaureus</name>
    <dbReference type="NCBI Taxonomy" id="48587"/>
    <lineage>
        <taxon>Eukaryota</taxon>
        <taxon>Fungi</taxon>
        <taxon>Dikarya</taxon>
        <taxon>Basidiomycota</taxon>
        <taxon>Agaricomycotina</taxon>
        <taxon>Agaricomycetes</taxon>
        <taxon>Agaricomycetidae</taxon>
        <taxon>Boletales</taxon>
        <taxon>Suillineae</taxon>
        <taxon>Suillaceae</taxon>
        <taxon>Suillus</taxon>
    </lineage>
</organism>
<dbReference type="GO" id="GO:0046872">
    <property type="term" value="F:metal ion binding"/>
    <property type="evidence" value="ECO:0007669"/>
    <property type="project" value="UniProtKB-KW"/>
</dbReference>
<gene>
    <name evidence="7" type="ORF">BJ212DRAFT_1446181</name>
</gene>
<evidence type="ECO:0000256" key="4">
    <source>
        <dbReference type="ARBA" id="ARBA00022842"/>
    </source>
</evidence>
<dbReference type="Pfam" id="PF19086">
    <property type="entry name" value="Terpene_syn_C_2"/>
    <property type="match status" value="1"/>
</dbReference>
<name>A0A9P7EE98_9AGAM</name>
<accession>A0A9P7EE98</accession>
<evidence type="ECO:0000256" key="5">
    <source>
        <dbReference type="ARBA" id="ARBA00023239"/>
    </source>
</evidence>
<comment type="cofactor">
    <cofactor evidence="1 6">
        <name>Mg(2+)</name>
        <dbReference type="ChEBI" id="CHEBI:18420"/>
    </cofactor>
</comment>
<comment type="caution">
    <text evidence="7">The sequence shown here is derived from an EMBL/GenBank/DDBJ whole genome shotgun (WGS) entry which is preliminary data.</text>
</comment>
<proteinExistence type="inferred from homology"/>
<reference evidence="7" key="1">
    <citation type="journal article" date="2020" name="New Phytol.">
        <title>Comparative genomics reveals dynamic genome evolution in host specialist ectomycorrhizal fungi.</title>
        <authorList>
            <person name="Lofgren L.A."/>
            <person name="Nguyen N.H."/>
            <person name="Vilgalys R."/>
            <person name="Ruytinx J."/>
            <person name="Liao H.L."/>
            <person name="Branco S."/>
            <person name="Kuo A."/>
            <person name="LaButti K."/>
            <person name="Lipzen A."/>
            <person name="Andreopoulos W."/>
            <person name="Pangilinan J."/>
            <person name="Riley R."/>
            <person name="Hundley H."/>
            <person name="Na H."/>
            <person name="Barry K."/>
            <person name="Grigoriev I.V."/>
            <person name="Stajich J.E."/>
            <person name="Kennedy P.G."/>
        </authorList>
    </citation>
    <scope>NUCLEOTIDE SEQUENCE</scope>
    <source>
        <strain evidence="7">MN1</strain>
    </source>
</reference>
<evidence type="ECO:0000256" key="1">
    <source>
        <dbReference type="ARBA" id="ARBA00001946"/>
    </source>
</evidence>
<dbReference type="PANTHER" id="PTHR35201">
    <property type="entry name" value="TERPENE SYNTHASE"/>
    <property type="match status" value="1"/>
</dbReference>
<dbReference type="InterPro" id="IPR034686">
    <property type="entry name" value="Terpene_cyclase-like_2"/>
</dbReference>
<sequence length="297" mass="33660">MAPIATYTITSSDPEPAGFILPDLFSDCRYPLRVNPHSHHVSRASEEWLFTEAHIVEPEIAKFKALRIGDLIASCYPDADASRLRIVLDFLSWAFIVDDYLDDRDVDDVRGMRECCISASRDPINFQTENPAGKIYKSRFMDTAGPGCTERFIHILDLFFTAAAKEVDNRAKGQIHDLASYTTLRRDLSEQSCNDTYVNLIAILMHEQGLDLQGAVDYSGQLCKSAIQRFEDNQATLPSRVAIYIQGMQDMVVGSLHWYFDSARYFGEDGETEARPIHEATSQKALVFVYYVEQFEL</sequence>
<dbReference type="InterPro" id="IPR008949">
    <property type="entry name" value="Isoprenoid_synthase_dom_sf"/>
</dbReference>
<evidence type="ECO:0000256" key="2">
    <source>
        <dbReference type="ARBA" id="ARBA00006333"/>
    </source>
</evidence>
<keyword evidence="8" id="KW-1185">Reference proteome</keyword>
<dbReference type="GeneID" id="64632220"/>
<dbReference type="EMBL" id="JABBWG010000010">
    <property type="protein sequence ID" value="KAG1818994.1"/>
    <property type="molecule type" value="Genomic_DNA"/>
</dbReference>
<dbReference type="Proteomes" id="UP000807769">
    <property type="component" value="Unassembled WGS sequence"/>
</dbReference>
<dbReference type="Gene3D" id="1.10.600.10">
    <property type="entry name" value="Farnesyl Diphosphate Synthase"/>
    <property type="match status" value="2"/>
</dbReference>
<keyword evidence="4 6" id="KW-0460">Magnesium</keyword>
<evidence type="ECO:0000256" key="3">
    <source>
        <dbReference type="ARBA" id="ARBA00022723"/>
    </source>
</evidence>